<dbReference type="InterPro" id="IPR012967">
    <property type="entry name" value="COMT_dimerisation"/>
</dbReference>
<evidence type="ECO:0000313" key="7">
    <source>
        <dbReference type="EMBL" id="EFJ36489.1"/>
    </source>
</evidence>
<dbReference type="Pfam" id="PF00891">
    <property type="entry name" value="Methyltransf_2"/>
    <property type="match status" value="1"/>
</dbReference>
<organism evidence="8">
    <name type="scientific">Selaginella moellendorffii</name>
    <name type="common">Spikemoss</name>
    <dbReference type="NCBI Taxonomy" id="88036"/>
    <lineage>
        <taxon>Eukaryota</taxon>
        <taxon>Viridiplantae</taxon>
        <taxon>Streptophyta</taxon>
        <taxon>Embryophyta</taxon>
        <taxon>Tracheophyta</taxon>
        <taxon>Lycopodiopsida</taxon>
        <taxon>Selaginellales</taxon>
        <taxon>Selaginellaceae</taxon>
        <taxon>Selaginella</taxon>
    </lineage>
</organism>
<dbReference type="OMA" id="GRCEFIC"/>
<feature type="domain" description="O-methyltransferase C-terminal" evidence="5">
    <location>
        <begin position="168"/>
        <end position="371"/>
    </location>
</feature>
<evidence type="ECO:0000313" key="8">
    <source>
        <dbReference type="Proteomes" id="UP000001514"/>
    </source>
</evidence>
<evidence type="ECO:0000259" key="6">
    <source>
        <dbReference type="Pfam" id="PF08100"/>
    </source>
</evidence>
<dbReference type="HOGENOM" id="CLU_005533_12_1_1"/>
<dbReference type="SUPFAM" id="SSF53335">
    <property type="entry name" value="S-adenosyl-L-methionine-dependent methyltransferases"/>
    <property type="match status" value="1"/>
</dbReference>
<dbReference type="InterPro" id="IPR036390">
    <property type="entry name" value="WH_DNA-bd_sf"/>
</dbReference>
<dbReference type="InterPro" id="IPR001077">
    <property type="entry name" value="COMT_C"/>
</dbReference>
<dbReference type="Gene3D" id="1.10.10.10">
    <property type="entry name" value="Winged helix-like DNA-binding domain superfamily/Winged helix DNA-binding domain"/>
    <property type="match status" value="1"/>
</dbReference>
<dbReference type="FunFam" id="1.10.10.10:FF:000357">
    <property type="entry name" value="Caffeic acid 3-O-methyltransferase"/>
    <property type="match status" value="1"/>
</dbReference>
<dbReference type="GO" id="GO:0008757">
    <property type="term" value="F:S-adenosylmethionine-dependent methyltransferase activity"/>
    <property type="evidence" value="ECO:0000318"/>
    <property type="project" value="GO_Central"/>
</dbReference>
<dbReference type="PANTHER" id="PTHR11746">
    <property type="entry name" value="O-METHYLTRANSFERASE"/>
    <property type="match status" value="1"/>
</dbReference>
<dbReference type="InterPro" id="IPR029063">
    <property type="entry name" value="SAM-dependent_MTases_sf"/>
</dbReference>
<dbReference type="OrthoDB" id="1606438at2759"/>
<keyword evidence="2" id="KW-0808">Transferase</keyword>
<dbReference type="Gramene" id="EFJ36489">
    <property type="protein sequence ID" value="EFJ36489"/>
    <property type="gene ID" value="SELMODRAFT_78541"/>
</dbReference>
<keyword evidence="8" id="KW-1185">Reference proteome</keyword>
<dbReference type="InterPro" id="IPR036388">
    <property type="entry name" value="WH-like_DNA-bd_sf"/>
</dbReference>
<dbReference type="EMBL" id="GL377567">
    <property type="protein sequence ID" value="EFJ36489.1"/>
    <property type="molecule type" value="Genomic_DNA"/>
</dbReference>
<dbReference type="Gene3D" id="3.40.50.150">
    <property type="entry name" value="Vaccinia Virus protein VP39"/>
    <property type="match status" value="1"/>
</dbReference>
<dbReference type="PROSITE" id="PS51683">
    <property type="entry name" value="SAM_OMT_II"/>
    <property type="match status" value="1"/>
</dbReference>
<dbReference type="Proteomes" id="UP000001514">
    <property type="component" value="Unassembled WGS sequence"/>
</dbReference>
<feature type="domain" description="O-methyltransferase dimerisation" evidence="6">
    <location>
        <begin position="48"/>
        <end position="144"/>
    </location>
</feature>
<dbReference type="InterPro" id="IPR016461">
    <property type="entry name" value="COMT-like"/>
</dbReference>
<dbReference type="STRING" id="88036.D8QVN9"/>
<dbReference type="GO" id="GO:0046983">
    <property type="term" value="F:protein dimerization activity"/>
    <property type="evidence" value="ECO:0007669"/>
    <property type="project" value="InterPro"/>
</dbReference>
<protein>
    <recommendedName>
        <fullName evidence="9">O-methyltransferase domain-containing protein</fullName>
    </recommendedName>
</protein>
<dbReference type="GO" id="GO:0008171">
    <property type="term" value="F:O-methyltransferase activity"/>
    <property type="evidence" value="ECO:0000318"/>
    <property type="project" value="GO_Central"/>
</dbReference>
<evidence type="ECO:0000256" key="2">
    <source>
        <dbReference type="ARBA" id="ARBA00022679"/>
    </source>
</evidence>
<accession>D8QVN9</accession>
<dbReference type="GO" id="GO:0032259">
    <property type="term" value="P:methylation"/>
    <property type="evidence" value="ECO:0000318"/>
    <property type="project" value="GO_Central"/>
</dbReference>
<feature type="active site" description="Proton acceptor" evidence="4">
    <location>
        <position position="296"/>
    </location>
</feature>
<name>D8QVN9_SELML</name>
<dbReference type="SUPFAM" id="SSF46785">
    <property type="entry name" value="Winged helix' DNA-binding domain"/>
    <property type="match status" value="1"/>
</dbReference>
<dbReference type="PIRSF" id="PIRSF005739">
    <property type="entry name" value="O-mtase"/>
    <property type="match status" value="1"/>
</dbReference>
<reference evidence="7 8" key="1">
    <citation type="journal article" date="2011" name="Science">
        <title>The Selaginella genome identifies genetic changes associated with the evolution of vascular plants.</title>
        <authorList>
            <person name="Banks J.A."/>
            <person name="Nishiyama T."/>
            <person name="Hasebe M."/>
            <person name="Bowman J.L."/>
            <person name="Gribskov M."/>
            <person name="dePamphilis C."/>
            <person name="Albert V.A."/>
            <person name="Aono N."/>
            <person name="Aoyama T."/>
            <person name="Ambrose B.A."/>
            <person name="Ashton N.W."/>
            <person name="Axtell M.J."/>
            <person name="Barker E."/>
            <person name="Barker M.S."/>
            <person name="Bennetzen J.L."/>
            <person name="Bonawitz N.D."/>
            <person name="Chapple C."/>
            <person name="Cheng C."/>
            <person name="Correa L.G."/>
            <person name="Dacre M."/>
            <person name="DeBarry J."/>
            <person name="Dreyer I."/>
            <person name="Elias M."/>
            <person name="Engstrom E.M."/>
            <person name="Estelle M."/>
            <person name="Feng L."/>
            <person name="Finet C."/>
            <person name="Floyd S.K."/>
            <person name="Frommer W.B."/>
            <person name="Fujita T."/>
            <person name="Gramzow L."/>
            <person name="Gutensohn M."/>
            <person name="Harholt J."/>
            <person name="Hattori M."/>
            <person name="Heyl A."/>
            <person name="Hirai T."/>
            <person name="Hiwatashi Y."/>
            <person name="Ishikawa M."/>
            <person name="Iwata M."/>
            <person name="Karol K.G."/>
            <person name="Koehler B."/>
            <person name="Kolukisaoglu U."/>
            <person name="Kubo M."/>
            <person name="Kurata T."/>
            <person name="Lalonde S."/>
            <person name="Li K."/>
            <person name="Li Y."/>
            <person name="Litt A."/>
            <person name="Lyons E."/>
            <person name="Manning G."/>
            <person name="Maruyama T."/>
            <person name="Michael T.P."/>
            <person name="Mikami K."/>
            <person name="Miyazaki S."/>
            <person name="Morinaga S."/>
            <person name="Murata T."/>
            <person name="Mueller-Roeber B."/>
            <person name="Nelson D.R."/>
            <person name="Obara M."/>
            <person name="Oguri Y."/>
            <person name="Olmstead R.G."/>
            <person name="Onodera N."/>
            <person name="Petersen B.L."/>
            <person name="Pils B."/>
            <person name="Prigge M."/>
            <person name="Rensing S.A."/>
            <person name="Riano-Pachon D.M."/>
            <person name="Roberts A.W."/>
            <person name="Sato Y."/>
            <person name="Scheller H.V."/>
            <person name="Schulz B."/>
            <person name="Schulz C."/>
            <person name="Shakirov E.V."/>
            <person name="Shibagaki N."/>
            <person name="Shinohara N."/>
            <person name="Shippen D.E."/>
            <person name="Soerensen I."/>
            <person name="Sotooka R."/>
            <person name="Sugimoto N."/>
            <person name="Sugita M."/>
            <person name="Sumikawa N."/>
            <person name="Tanurdzic M."/>
            <person name="Theissen G."/>
            <person name="Ulvskov P."/>
            <person name="Wakazuki S."/>
            <person name="Weng J.K."/>
            <person name="Willats W.W."/>
            <person name="Wipf D."/>
            <person name="Wolf P.G."/>
            <person name="Yang L."/>
            <person name="Zimmer A.D."/>
            <person name="Zhu Q."/>
            <person name="Mitros T."/>
            <person name="Hellsten U."/>
            <person name="Loque D."/>
            <person name="Otillar R."/>
            <person name="Salamov A."/>
            <person name="Schmutz J."/>
            <person name="Shapiro H."/>
            <person name="Lindquist E."/>
            <person name="Lucas S."/>
            <person name="Rokhsar D."/>
            <person name="Grigoriev I.V."/>
        </authorList>
    </citation>
    <scope>NUCLEOTIDE SEQUENCE [LARGE SCALE GENOMIC DNA]</scope>
</reference>
<dbReference type="Pfam" id="PF08100">
    <property type="entry name" value="Dimerisation"/>
    <property type="match status" value="1"/>
</dbReference>
<dbReference type="KEGG" id="smo:SELMODRAFT_78541"/>
<gene>
    <name evidence="7" type="ORF">SELMODRAFT_78541</name>
</gene>
<evidence type="ECO:0008006" key="9">
    <source>
        <dbReference type="Google" id="ProtNLM"/>
    </source>
</evidence>
<sequence length="394" mass="44144">MLEIEQSVADEHIRSHNHFEVLQCIDRANGTGRKEKVLSDDRERLNFLELMSLSTVPMALKAITLLDVPQIMADAEQGTMLSARQISKRVSSNKNKKSVNVNHLDRILRFLASCDIFEAKKVDDESGEPEQVYGLTPICKYLLRNAGGASLSTLLLVRHDKQLFQSLHHLHDAVLGDDVPFAKAHDRNLFEFLEANPQESNLFNTAMSDMSEIYMEAIVNNYHGFKDTKTLVDVGGGTGSSLAMILTKYPHIHGINFDLPHVVAGAPEYDGMKHVGGNMFEQIPGGDGMYLKHIMHNWSDDSCIKVLNNCYKSLKNGGKIIMVEFLAPDPGDHSQRARVALSYDLVMMAHFLGKERSEREFRDLLRAAGFSQIRIALRVDCVAVVEAHKNPYAR</sequence>
<keyword evidence="1" id="KW-0489">Methyltransferase</keyword>
<dbReference type="InParanoid" id="D8QVN9"/>
<evidence type="ECO:0000256" key="1">
    <source>
        <dbReference type="ARBA" id="ARBA00022603"/>
    </source>
</evidence>
<evidence type="ECO:0000259" key="5">
    <source>
        <dbReference type="Pfam" id="PF00891"/>
    </source>
</evidence>
<dbReference type="eggNOG" id="KOG3178">
    <property type="taxonomic scope" value="Eukaryota"/>
</dbReference>
<evidence type="ECO:0000256" key="4">
    <source>
        <dbReference type="PIRSR" id="PIRSR005739-1"/>
    </source>
</evidence>
<proteinExistence type="predicted"/>
<evidence type="ECO:0000256" key="3">
    <source>
        <dbReference type="ARBA" id="ARBA00022691"/>
    </source>
</evidence>
<dbReference type="AlphaFoldDB" id="D8QVN9"/>
<keyword evidence="3" id="KW-0949">S-adenosyl-L-methionine</keyword>